<evidence type="ECO:0000313" key="1">
    <source>
        <dbReference type="EMBL" id="SKB94801.1"/>
    </source>
</evidence>
<dbReference type="EMBL" id="FUZA01000003">
    <property type="protein sequence ID" value="SKB94801.1"/>
    <property type="molecule type" value="Genomic_DNA"/>
</dbReference>
<dbReference type="AlphaFoldDB" id="A0A1T5FF51"/>
<reference evidence="2" key="1">
    <citation type="submission" date="2017-02" db="EMBL/GenBank/DDBJ databases">
        <authorList>
            <person name="Varghese N."/>
            <person name="Submissions S."/>
        </authorList>
    </citation>
    <scope>NUCLEOTIDE SEQUENCE [LARGE SCALE GENOMIC DNA]</scope>
    <source>
        <strain evidence="2">DSM 22270</strain>
    </source>
</reference>
<sequence>MNIAYLFPQTEYNCSESRVSNGKILAPHAYPPNSSVLWNSFFIPEVSTRYMFSSNLQLPQFH</sequence>
<evidence type="ECO:0000313" key="2">
    <source>
        <dbReference type="Proteomes" id="UP000190897"/>
    </source>
</evidence>
<keyword evidence="2" id="KW-1185">Reference proteome</keyword>
<name>A0A1T5FF51_9BACT</name>
<dbReference type="STRING" id="651661.SAMN05660293_03131"/>
<dbReference type="Proteomes" id="UP000190897">
    <property type="component" value="Unassembled WGS sequence"/>
</dbReference>
<protein>
    <submittedName>
        <fullName evidence="1">Uncharacterized protein</fullName>
    </submittedName>
</protein>
<proteinExistence type="predicted"/>
<accession>A0A1T5FF51</accession>
<gene>
    <name evidence="1" type="ORF">SAMN05660293_03131</name>
</gene>
<organism evidence="1 2">
    <name type="scientific">Dyadobacter psychrophilus</name>
    <dbReference type="NCBI Taxonomy" id="651661"/>
    <lineage>
        <taxon>Bacteria</taxon>
        <taxon>Pseudomonadati</taxon>
        <taxon>Bacteroidota</taxon>
        <taxon>Cytophagia</taxon>
        <taxon>Cytophagales</taxon>
        <taxon>Spirosomataceae</taxon>
        <taxon>Dyadobacter</taxon>
    </lineage>
</organism>